<dbReference type="Proteomes" id="UP000000366">
    <property type="component" value="Chromosome"/>
</dbReference>
<dbReference type="PANTHER" id="PTHR43194:SF5">
    <property type="entry name" value="PIMELOYL-[ACYL-CARRIER PROTEIN] METHYL ESTER ESTERASE"/>
    <property type="match status" value="1"/>
</dbReference>
<keyword evidence="2" id="KW-0012">Acyltransferase</keyword>
<reference evidence="2 3" key="1">
    <citation type="journal article" date="2007" name="J. Bacteriol.">
        <title>Whole-genome analysis of the methyl tert-butyl ether-degrading beta-proteobacterium Methylibium petroleiphilum PM1.</title>
        <authorList>
            <person name="Kane S.R."/>
            <person name="Chakicherla A.Y."/>
            <person name="Chain P.S.G."/>
            <person name="Schmidt R."/>
            <person name="Shin M.W."/>
            <person name="Legler T.C."/>
            <person name="Scow K.M."/>
            <person name="Larimer F.W."/>
            <person name="Lucas S.M."/>
            <person name="Richardson P.M."/>
            <person name="Hristova K.R."/>
        </authorList>
    </citation>
    <scope>NUCLEOTIDE SEQUENCE [LARGE SCALE GENOMIC DNA]</scope>
    <source>
        <strain evidence="3">ATCC BAA-1232 / LMG 22953 / PM1</strain>
    </source>
</reference>
<dbReference type="PANTHER" id="PTHR43194">
    <property type="entry name" value="HYDROLASE ALPHA/BETA FOLD FAMILY"/>
    <property type="match status" value="1"/>
</dbReference>
<evidence type="ECO:0000313" key="2">
    <source>
        <dbReference type="EMBL" id="ABM93014.1"/>
    </source>
</evidence>
<proteinExistence type="predicted"/>
<name>A2SBS5_METPP</name>
<dbReference type="Pfam" id="PF12697">
    <property type="entry name" value="Abhydrolase_6"/>
    <property type="match status" value="1"/>
</dbReference>
<keyword evidence="2" id="KW-0378">Hydrolase</keyword>
<dbReference type="STRING" id="420662.Mpe_A0052"/>
<accession>A2SBS5</accession>
<dbReference type="InterPro" id="IPR029058">
    <property type="entry name" value="AB_hydrolase_fold"/>
</dbReference>
<dbReference type="eggNOG" id="COG2267">
    <property type="taxonomic scope" value="Bacteria"/>
</dbReference>
<evidence type="ECO:0000259" key="1">
    <source>
        <dbReference type="Pfam" id="PF12697"/>
    </source>
</evidence>
<dbReference type="HOGENOM" id="CLU_075806_0_0_4"/>
<keyword evidence="2" id="KW-0808">Transferase</keyword>
<dbReference type="InterPro" id="IPR050228">
    <property type="entry name" value="Carboxylesterase_BioH"/>
</dbReference>
<organism evidence="2 3">
    <name type="scientific">Methylibium petroleiphilum (strain ATCC BAA-1232 / LMG 22953 / PM1)</name>
    <dbReference type="NCBI Taxonomy" id="420662"/>
    <lineage>
        <taxon>Bacteria</taxon>
        <taxon>Pseudomonadati</taxon>
        <taxon>Pseudomonadota</taxon>
        <taxon>Betaproteobacteria</taxon>
        <taxon>Burkholderiales</taxon>
        <taxon>Sphaerotilaceae</taxon>
        <taxon>Methylibium</taxon>
    </lineage>
</organism>
<gene>
    <name evidence="2" type="ordered locus">Mpe_A0052</name>
</gene>
<dbReference type="GO" id="GO:0016746">
    <property type="term" value="F:acyltransferase activity"/>
    <property type="evidence" value="ECO:0007669"/>
    <property type="project" value="UniProtKB-KW"/>
</dbReference>
<evidence type="ECO:0000313" key="3">
    <source>
        <dbReference type="Proteomes" id="UP000000366"/>
    </source>
</evidence>
<dbReference type="Gene3D" id="3.40.50.1820">
    <property type="entry name" value="alpha/beta hydrolase"/>
    <property type="match status" value="1"/>
</dbReference>
<protein>
    <submittedName>
        <fullName evidence="2">Hydrolase or acyltransferase-like protein</fullName>
    </submittedName>
</protein>
<feature type="domain" description="AB hydrolase-1" evidence="1">
    <location>
        <begin position="16"/>
        <end position="255"/>
    </location>
</feature>
<dbReference type="InterPro" id="IPR000073">
    <property type="entry name" value="AB_hydrolase_1"/>
</dbReference>
<dbReference type="EMBL" id="CP000555">
    <property type="protein sequence ID" value="ABM93014.1"/>
    <property type="molecule type" value="Genomic_DNA"/>
</dbReference>
<dbReference type="GO" id="GO:0016787">
    <property type="term" value="F:hydrolase activity"/>
    <property type="evidence" value="ECO:0007669"/>
    <property type="project" value="UniProtKB-KW"/>
</dbReference>
<dbReference type="AlphaFoldDB" id="A2SBS5"/>
<dbReference type="KEGG" id="mpt:Mpe_A0052"/>
<dbReference type="SUPFAM" id="SSF53474">
    <property type="entry name" value="alpha/beta-Hydrolases"/>
    <property type="match status" value="1"/>
</dbReference>
<keyword evidence="3" id="KW-1185">Reference proteome</keyword>
<sequence>MSTGVRSAADDAEPWVLLRGLTREARHWGDFAAQLRALQPGAPVIALDLPGNGALHAQRSPASVPAMAAHCRTALQALGVAPPYRVLAMSLGAMVALAWAHAQPRELAAAVLINTSLRPFGAFHQRLRPSQYATLLRLALSDADAAEWERSILAMTSRRCFEEAERDALLGVWTAWRRECPVSRANALRQLLAAARFRAPQPRPPVPLLVLASTRDALVDPQCSRRLAQAWALPIAEHPTAGHDLPLDDGAWVARQIERFVCI</sequence>